<evidence type="ECO:0000256" key="5">
    <source>
        <dbReference type="HAMAP-Rule" id="MF_01804"/>
    </source>
</evidence>
<comment type="function">
    <text evidence="5">Participates in chromosomal partition during cell division. May act via the formation of a condensin-like complex containing Smc and ScpA that pull DNA away from mid-cell into both cell halves.</text>
</comment>
<dbReference type="InterPro" id="IPR036390">
    <property type="entry name" value="WH_DNA-bd_sf"/>
</dbReference>
<name>A0A9D9H3L6_9FIRM</name>
<dbReference type="PANTHER" id="PTHR34298:SF2">
    <property type="entry name" value="SEGREGATION AND CONDENSATION PROTEIN B"/>
    <property type="match status" value="1"/>
</dbReference>
<keyword evidence="1 5" id="KW-0963">Cytoplasm</keyword>
<dbReference type="GO" id="GO:0005737">
    <property type="term" value="C:cytoplasm"/>
    <property type="evidence" value="ECO:0007669"/>
    <property type="project" value="UniProtKB-SubCell"/>
</dbReference>
<evidence type="ECO:0000256" key="3">
    <source>
        <dbReference type="ARBA" id="ARBA00022829"/>
    </source>
</evidence>
<dbReference type="GO" id="GO:0051304">
    <property type="term" value="P:chromosome separation"/>
    <property type="evidence" value="ECO:0007669"/>
    <property type="project" value="InterPro"/>
</dbReference>
<dbReference type="HAMAP" id="MF_01804">
    <property type="entry name" value="ScpB"/>
    <property type="match status" value="1"/>
</dbReference>
<protein>
    <recommendedName>
        <fullName evidence="5">Segregation and condensation protein B</fullName>
    </recommendedName>
</protein>
<comment type="subunit">
    <text evidence="5">Homodimer. Homodimerization may be required to stabilize the binding of ScpA to the Smc head domains. Component of a cohesin-like complex composed of ScpA, ScpB and the Smc homodimer, in which ScpA and ScpB bind to the head domain of Smc. The presence of the three proteins is required for the association of the complex with DNA.</text>
</comment>
<dbReference type="Proteomes" id="UP000823611">
    <property type="component" value="Unassembled WGS sequence"/>
</dbReference>
<keyword evidence="2 5" id="KW-0132">Cell division</keyword>
<dbReference type="NCBIfam" id="TIGR00281">
    <property type="entry name" value="SMC-Scp complex subunit ScpB"/>
    <property type="match status" value="1"/>
</dbReference>
<comment type="similarity">
    <text evidence="5">Belongs to the ScpB family.</text>
</comment>
<dbReference type="SUPFAM" id="SSF46785">
    <property type="entry name" value="Winged helix' DNA-binding domain"/>
    <property type="match status" value="2"/>
</dbReference>
<dbReference type="InterPro" id="IPR005234">
    <property type="entry name" value="ScpB_csome_segregation"/>
</dbReference>
<accession>A0A9D9H3L6</accession>
<dbReference type="PIRSF" id="PIRSF019345">
    <property type="entry name" value="ScpB"/>
    <property type="match status" value="1"/>
</dbReference>
<evidence type="ECO:0000313" key="6">
    <source>
        <dbReference type="EMBL" id="MBO8435216.1"/>
    </source>
</evidence>
<keyword evidence="4 5" id="KW-0131">Cell cycle</keyword>
<dbReference type="Pfam" id="PF04079">
    <property type="entry name" value="SMC_ScpB"/>
    <property type="match status" value="1"/>
</dbReference>
<comment type="caution">
    <text evidence="6">The sequence shown here is derived from an EMBL/GenBank/DDBJ whole genome shotgun (WGS) entry which is preliminary data.</text>
</comment>
<dbReference type="GO" id="GO:0006260">
    <property type="term" value="P:DNA replication"/>
    <property type="evidence" value="ECO:0007669"/>
    <property type="project" value="UniProtKB-UniRule"/>
</dbReference>
<dbReference type="Gene3D" id="1.10.10.10">
    <property type="entry name" value="Winged helix-like DNA-binding domain superfamily/Winged helix DNA-binding domain"/>
    <property type="match status" value="2"/>
</dbReference>
<dbReference type="PANTHER" id="PTHR34298">
    <property type="entry name" value="SEGREGATION AND CONDENSATION PROTEIN B"/>
    <property type="match status" value="1"/>
</dbReference>
<sequence length="179" mass="20180">MKLNELEAVVESLLFISGEAVPISVLAQTIDMDKATTKAIVRSLSEKYAIEKRGLQIVEYENAYQMCTSPKCFEYIKNMYKSPKKQGLTQALLETLAIIAYKQPITKAQIEEIRGVNSDHSVNKLVEKKLVCEKGRLDTPGKPILFATTKEFLRYFGFTSVKELPPLDETLSVENTENI</sequence>
<organism evidence="6 7">
    <name type="scientific">Candidatus Fimicola merdigallinarum</name>
    <dbReference type="NCBI Taxonomy" id="2840819"/>
    <lineage>
        <taxon>Bacteria</taxon>
        <taxon>Bacillati</taxon>
        <taxon>Bacillota</taxon>
        <taxon>Clostridia</taxon>
        <taxon>Lachnospirales</taxon>
        <taxon>Lachnospiraceae</taxon>
        <taxon>Lachnospiraceae incertae sedis</taxon>
        <taxon>Candidatus Fimicola</taxon>
    </lineage>
</organism>
<evidence type="ECO:0000256" key="1">
    <source>
        <dbReference type="ARBA" id="ARBA00022490"/>
    </source>
</evidence>
<reference evidence="6" key="1">
    <citation type="submission" date="2020-10" db="EMBL/GenBank/DDBJ databases">
        <authorList>
            <person name="Gilroy R."/>
        </authorList>
    </citation>
    <scope>NUCLEOTIDE SEQUENCE</scope>
    <source>
        <strain evidence="6">F6-4510</strain>
    </source>
</reference>
<proteinExistence type="inferred from homology"/>
<dbReference type="EMBL" id="JADIMX010000151">
    <property type="protein sequence ID" value="MBO8435216.1"/>
    <property type="molecule type" value="Genomic_DNA"/>
</dbReference>
<gene>
    <name evidence="5 6" type="primary">scpB</name>
    <name evidence="6" type="ORF">IAC55_07855</name>
</gene>
<reference evidence="6" key="2">
    <citation type="journal article" date="2021" name="PeerJ">
        <title>Extensive microbial diversity within the chicken gut microbiome revealed by metagenomics and culture.</title>
        <authorList>
            <person name="Gilroy R."/>
            <person name="Ravi A."/>
            <person name="Getino M."/>
            <person name="Pursley I."/>
            <person name="Horton D.L."/>
            <person name="Alikhan N.F."/>
            <person name="Baker D."/>
            <person name="Gharbi K."/>
            <person name="Hall N."/>
            <person name="Watson M."/>
            <person name="Adriaenssens E.M."/>
            <person name="Foster-Nyarko E."/>
            <person name="Jarju S."/>
            <person name="Secka A."/>
            <person name="Antonio M."/>
            <person name="Oren A."/>
            <person name="Chaudhuri R.R."/>
            <person name="La Ragione R."/>
            <person name="Hildebrand F."/>
            <person name="Pallen M.J."/>
        </authorList>
    </citation>
    <scope>NUCLEOTIDE SEQUENCE</scope>
    <source>
        <strain evidence="6">F6-4510</strain>
    </source>
</reference>
<keyword evidence="3 5" id="KW-0159">Chromosome partition</keyword>
<evidence type="ECO:0000256" key="2">
    <source>
        <dbReference type="ARBA" id="ARBA00022618"/>
    </source>
</evidence>
<dbReference type="GO" id="GO:0051301">
    <property type="term" value="P:cell division"/>
    <property type="evidence" value="ECO:0007669"/>
    <property type="project" value="UniProtKB-KW"/>
</dbReference>
<dbReference type="AlphaFoldDB" id="A0A9D9H3L6"/>
<dbReference type="InterPro" id="IPR036388">
    <property type="entry name" value="WH-like_DNA-bd_sf"/>
</dbReference>
<evidence type="ECO:0000313" key="7">
    <source>
        <dbReference type="Proteomes" id="UP000823611"/>
    </source>
</evidence>
<evidence type="ECO:0000256" key="4">
    <source>
        <dbReference type="ARBA" id="ARBA00023306"/>
    </source>
</evidence>
<comment type="subcellular location">
    <subcellularLocation>
        <location evidence="5">Cytoplasm</location>
    </subcellularLocation>
    <text evidence="5">Associated with two foci at the outer edges of the nucleoid region in young cells, and at four foci within both cell halves in older cells.</text>
</comment>